<dbReference type="OrthoDB" id="410701at2759"/>
<keyword evidence="3" id="KW-0413">Isomerase</keyword>
<reference evidence="3 4" key="1">
    <citation type="journal article" date="2018" name="Plant J.">
        <title>Genome sequences of Chlorella sorokiniana UTEX 1602 and Micractinium conductrix SAG 241.80: implications to maltose excretion by a green alga.</title>
        <authorList>
            <person name="Arriola M.B."/>
            <person name="Velmurugan N."/>
            <person name="Zhang Y."/>
            <person name="Plunkett M.H."/>
            <person name="Hondzo H."/>
            <person name="Barney B.M."/>
        </authorList>
    </citation>
    <scope>NUCLEOTIDE SEQUENCE [LARGE SCALE GENOMIC DNA]</scope>
    <source>
        <strain evidence="3 4">SAG 241.80</strain>
    </source>
</reference>
<name>A0A2P6VKL1_9CHLO</name>
<proteinExistence type="inferred from homology"/>
<dbReference type="Gene3D" id="3.90.226.10">
    <property type="entry name" value="2-enoyl-CoA Hydratase, Chain A, domain 1"/>
    <property type="match status" value="1"/>
</dbReference>
<sequence length="273" mass="29726">MAESYMRVERHAAEGYALVVLAREPVNTMNLAFWQQLAATLTELEGDPAIRGAIFCSGLKRDVFTAGNDIRELYAPLTSRERYREFWVQSNRFLTRLLTSPLVTIAAIRGACPAGGCCLSMCCDYRVMTEQGSIGLNEVALGISVPKMWARLMARLVGQGAAERLLQNAAMLSPGEARAAGLVDEVVPKEKLLETAEAAMRRWLQAPDFSRAETKRLQRGEFATEWEAYAHTEADYAWDLLSSPAVVKQLGGVLARLGGGGAKEGGGGAKSRL</sequence>
<organism evidence="3 4">
    <name type="scientific">Micractinium conductrix</name>
    <dbReference type="NCBI Taxonomy" id="554055"/>
    <lineage>
        <taxon>Eukaryota</taxon>
        <taxon>Viridiplantae</taxon>
        <taxon>Chlorophyta</taxon>
        <taxon>core chlorophytes</taxon>
        <taxon>Trebouxiophyceae</taxon>
        <taxon>Chlorellales</taxon>
        <taxon>Chlorellaceae</taxon>
        <taxon>Chlorella clade</taxon>
        <taxon>Micractinium</taxon>
    </lineage>
</organism>
<keyword evidence="4" id="KW-1185">Reference proteome</keyword>
<dbReference type="GO" id="GO:0006635">
    <property type="term" value="P:fatty acid beta-oxidation"/>
    <property type="evidence" value="ECO:0007669"/>
    <property type="project" value="TreeGrafter"/>
</dbReference>
<protein>
    <submittedName>
        <fullName evidence="3">Enoyl hydratase isomerase</fullName>
    </submittedName>
</protein>
<evidence type="ECO:0000256" key="1">
    <source>
        <dbReference type="ARBA" id="ARBA00005254"/>
    </source>
</evidence>
<dbReference type="PANTHER" id="PTHR11941:SF45">
    <property type="entry name" value="ENOYL-COA DELTA ISOMERASE 1, MITOCHONDRIAL"/>
    <property type="match status" value="1"/>
</dbReference>
<evidence type="ECO:0000313" key="4">
    <source>
        <dbReference type="Proteomes" id="UP000239649"/>
    </source>
</evidence>
<gene>
    <name evidence="3" type="ORF">C2E20_2181</name>
</gene>
<dbReference type="InterPro" id="IPR001753">
    <property type="entry name" value="Enoyl-CoA_hydra/iso"/>
</dbReference>
<dbReference type="PANTHER" id="PTHR11941">
    <property type="entry name" value="ENOYL-COA HYDRATASE-RELATED"/>
    <property type="match status" value="1"/>
</dbReference>
<evidence type="ECO:0000313" key="3">
    <source>
        <dbReference type="EMBL" id="PSC74629.1"/>
    </source>
</evidence>
<dbReference type="AlphaFoldDB" id="A0A2P6VKL1"/>
<comment type="similarity">
    <text evidence="1 2">Belongs to the enoyl-CoA hydratase/isomerase family.</text>
</comment>
<dbReference type="InterPro" id="IPR018376">
    <property type="entry name" value="Enoyl-CoA_hyd/isom_CS"/>
</dbReference>
<dbReference type="EMBL" id="LHPF02000004">
    <property type="protein sequence ID" value="PSC74629.1"/>
    <property type="molecule type" value="Genomic_DNA"/>
</dbReference>
<accession>A0A2P6VKL1</accession>
<comment type="caution">
    <text evidence="3">The sequence shown here is derived from an EMBL/GenBank/DDBJ whole genome shotgun (WGS) entry which is preliminary data.</text>
</comment>
<dbReference type="Pfam" id="PF00378">
    <property type="entry name" value="ECH_1"/>
    <property type="match status" value="1"/>
</dbReference>
<dbReference type="STRING" id="554055.A0A2P6VKL1"/>
<dbReference type="GO" id="GO:0016853">
    <property type="term" value="F:isomerase activity"/>
    <property type="evidence" value="ECO:0007669"/>
    <property type="project" value="UniProtKB-KW"/>
</dbReference>
<dbReference type="Proteomes" id="UP000239649">
    <property type="component" value="Unassembled WGS sequence"/>
</dbReference>
<dbReference type="GO" id="GO:0005739">
    <property type="term" value="C:mitochondrion"/>
    <property type="evidence" value="ECO:0007669"/>
    <property type="project" value="TreeGrafter"/>
</dbReference>
<evidence type="ECO:0000256" key="2">
    <source>
        <dbReference type="RuleBase" id="RU003707"/>
    </source>
</evidence>
<dbReference type="SUPFAM" id="SSF52096">
    <property type="entry name" value="ClpP/crotonase"/>
    <property type="match status" value="1"/>
</dbReference>
<dbReference type="CDD" id="cd06558">
    <property type="entry name" value="crotonase-like"/>
    <property type="match status" value="1"/>
</dbReference>
<dbReference type="PROSITE" id="PS00166">
    <property type="entry name" value="ENOYL_COA_HYDRATASE"/>
    <property type="match status" value="1"/>
</dbReference>
<dbReference type="InterPro" id="IPR029045">
    <property type="entry name" value="ClpP/crotonase-like_dom_sf"/>
</dbReference>